<accession>A0ABS3CZ91</accession>
<evidence type="ECO:0000313" key="1">
    <source>
        <dbReference type="EMBL" id="MBN7822439.1"/>
    </source>
</evidence>
<comment type="caution">
    <text evidence="1">The sequence shown here is derived from an EMBL/GenBank/DDBJ whole genome shotgun (WGS) entry which is preliminary data.</text>
</comment>
<dbReference type="Pfam" id="PF10983">
    <property type="entry name" value="DUF2793"/>
    <property type="match status" value="1"/>
</dbReference>
<dbReference type="EMBL" id="JAFKCS010000067">
    <property type="protein sequence ID" value="MBN7822439.1"/>
    <property type="molecule type" value="Genomic_DNA"/>
</dbReference>
<evidence type="ECO:0000313" key="2">
    <source>
        <dbReference type="Proteomes" id="UP000663992"/>
    </source>
</evidence>
<organism evidence="1 2">
    <name type="scientific">Bowmanella yangjiangensis</name>
    <dbReference type="NCBI Taxonomy" id="2811230"/>
    <lineage>
        <taxon>Bacteria</taxon>
        <taxon>Pseudomonadati</taxon>
        <taxon>Pseudomonadota</taxon>
        <taxon>Gammaproteobacteria</taxon>
        <taxon>Alteromonadales</taxon>
        <taxon>Alteromonadaceae</taxon>
        <taxon>Bowmanella</taxon>
    </lineage>
</organism>
<dbReference type="RefSeq" id="WP_206596366.1">
    <property type="nucleotide sequence ID" value="NZ_JAFKCS010000067.1"/>
</dbReference>
<dbReference type="Proteomes" id="UP000663992">
    <property type="component" value="Unassembled WGS sequence"/>
</dbReference>
<keyword evidence="2" id="KW-1185">Reference proteome</keyword>
<protein>
    <submittedName>
        <fullName evidence="1">DUF2793 domain-containing protein</fullName>
    </submittedName>
</protein>
<reference evidence="1 2" key="1">
    <citation type="submission" date="2021-03" db="EMBL/GenBank/DDBJ databases">
        <title>novel species isolated from a fishpond in China.</title>
        <authorList>
            <person name="Lu H."/>
            <person name="Cai Z."/>
        </authorList>
    </citation>
    <scope>NUCLEOTIDE SEQUENCE [LARGE SCALE GENOMIC DNA]</scope>
    <source>
        <strain evidence="1 2">Y57</strain>
    </source>
</reference>
<name>A0ABS3CZ91_9ALTE</name>
<gene>
    <name evidence="1" type="ORF">J0A65_21430</name>
</gene>
<dbReference type="InterPro" id="IPR021251">
    <property type="entry name" value="DUF2793"/>
</dbReference>
<sequence>MSSANNNITFVPENTIDPAAGLNESISIIDALLQIAVVSVGDNTPPVSPASGARYIVGTAPTGAWAGQANKLARWLDSTWTFFDARYAVNLANVHFYVRGGAGWVDVTAAGGGMTNPMTTLGDLILGGASGAPTRLAIGAATYVLTSNGTTAVWQAPTSGGMTNPMTTEGDIIVGGASGAPARLAIGAEGQVAVVRSGVLVYEDQAGGTVPFAPVLTESTTSRTLSVSDAGDYVRFTNAGASTCTVAQQSSEAWAANTEVHIRVAPGGGNLTLTPGSGVTLNTPSGGTLVMSAGMSVTLKRVAEDEWDVIGQTVAA</sequence>
<proteinExistence type="predicted"/>